<proteinExistence type="predicted"/>
<name>A0A2T3AAT7_9PEZI</name>
<evidence type="ECO:0000313" key="1">
    <source>
        <dbReference type="EMBL" id="PSR88934.1"/>
    </source>
</evidence>
<keyword evidence="2" id="KW-1185">Reference proteome</keyword>
<dbReference type="InParanoid" id="A0A2T3AAT7"/>
<protein>
    <submittedName>
        <fullName evidence="1">Uncharacterized protein</fullName>
    </submittedName>
</protein>
<reference evidence="1 2" key="1">
    <citation type="journal article" date="2018" name="Mycol. Prog.">
        <title>Coniella lustricola, a new species from submerged detritus.</title>
        <authorList>
            <person name="Raudabaugh D.B."/>
            <person name="Iturriaga T."/>
            <person name="Carver A."/>
            <person name="Mondo S."/>
            <person name="Pangilinan J."/>
            <person name="Lipzen A."/>
            <person name="He G."/>
            <person name="Amirebrahimi M."/>
            <person name="Grigoriev I.V."/>
            <person name="Miller A.N."/>
        </authorList>
    </citation>
    <scope>NUCLEOTIDE SEQUENCE [LARGE SCALE GENOMIC DNA]</scope>
    <source>
        <strain evidence="1 2">B22-T-1</strain>
    </source>
</reference>
<organism evidence="1 2">
    <name type="scientific">Coniella lustricola</name>
    <dbReference type="NCBI Taxonomy" id="2025994"/>
    <lineage>
        <taxon>Eukaryota</taxon>
        <taxon>Fungi</taxon>
        <taxon>Dikarya</taxon>
        <taxon>Ascomycota</taxon>
        <taxon>Pezizomycotina</taxon>
        <taxon>Sordariomycetes</taxon>
        <taxon>Sordariomycetidae</taxon>
        <taxon>Diaporthales</taxon>
        <taxon>Schizoparmaceae</taxon>
        <taxon>Coniella</taxon>
    </lineage>
</organism>
<evidence type="ECO:0000313" key="2">
    <source>
        <dbReference type="Proteomes" id="UP000241462"/>
    </source>
</evidence>
<gene>
    <name evidence="1" type="ORF">BD289DRAFT_225191</name>
</gene>
<accession>A0A2T3AAT7</accession>
<sequence length="165" mass="18048">MPFVQIKPHFLPLHPFPSGPQEQAMRGTTCSVWNLGADFASISCLLFAVEDSPRLLLHPAHTTNPRRRLLAPCGLRRSACSHDLESTLICLCLMVLTKPPVAKEAASVMASSFSPWTPISVVVTGKNSCPSLCVLPNTNNAHLGYAVPEIPRSCPKNVYRYSQRP</sequence>
<dbReference type="EMBL" id="KZ678423">
    <property type="protein sequence ID" value="PSR88934.1"/>
    <property type="molecule type" value="Genomic_DNA"/>
</dbReference>
<dbReference type="Proteomes" id="UP000241462">
    <property type="component" value="Unassembled WGS sequence"/>
</dbReference>
<dbReference type="AlphaFoldDB" id="A0A2T3AAT7"/>